<evidence type="ECO:0000259" key="6">
    <source>
        <dbReference type="Pfam" id="PF00703"/>
    </source>
</evidence>
<dbReference type="Pfam" id="PF13364">
    <property type="entry name" value="BetaGal_ABD2"/>
    <property type="match status" value="1"/>
</dbReference>
<dbReference type="InterPro" id="IPR008313">
    <property type="entry name" value="GH125"/>
</dbReference>
<feature type="domain" description="Glycoside hydrolase family 2 immunoglobulin-like beta-sandwich" evidence="6">
    <location>
        <begin position="1183"/>
        <end position="1292"/>
    </location>
</feature>
<evidence type="ECO:0000256" key="4">
    <source>
        <dbReference type="SAM" id="MobiDB-lite"/>
    </source>
</evidence>
<dbReference type="InterPro" id="IPR006101">
    <property type="entry name" value="Glyco_hydro_2"/>
</dbReference>
<dbReference type="InterPro" id="IPR006102">
    <property type="entry name" value="Ig-like_GH2"/>
</dbReference>
<keyword evidence="10" id="KW-1185">Reference proteome</keyword>
<evidence type="ECO:0000313" key="9">
    <source>
        <dbReference type="EMBL" id="OTA36383.1"/>
    </source>
</evidence>
<dbReference type="GO" id="GO:0005975">
    <property type="term" value="P:carbohydrate metabolic process"/>
    <property type="evidence" value="ECO:0007669"/>
    <property type="project" value="InterPro"/>
</dbReference>
<accession>A0A1Z5TK31</accession>
<feature type="signal peptide" evidence="5">
    <location>
        <begin position="1"/>
        <end position="24"/>
    </location>
</feature>
<dbReference type="Pfam" id="PF06824">
    <property type="entry name" value="Glyco_hydro_125"/>
    <property type="match status" value="1"/>
</dbReference>
<feature type="domain" description="Glycoside hydrolase family 2 catalytic" evidence="7">
    <location>
        <begin position="1300"/>
        <end position="1451"/>
    </location>
</feature>
<keyword evidence="2" id="KW-0378">Hydrolase</keyword>
<dbReference type="PANTHER" id="PTHR31047">
    <property type="entry name" value="MEIOTICALLY UP-REGULATED GENE 157 PROTEIN"/>
    <property type="match status" value="1"/>
</dbReference>
<dbReference type="GO" id="GO:0004553">
    <property type="term" value="F:hydrolase activity, hydrolyzing O-glycosyl compounds"/>
    <property type="evidence" value="ECO:0007669"/>
    <property type="project" value="InterPro"/>
</dbReference>
<evidence type="ECO:0000256" key="1">
    <source>
        <dbReference type="ARBA" id="ARBA00007401"/>
    </source>
</evidence>
<dbReference type="Gene3D" id="2.60.120.260">
    <property type="entry name" value="Galactose-binding domain-like"/>
    <property type="match status" value="1"/>
</dbReference>
<dbReference type="InterPro" id="IPR013783">
    <property type="entry name" value="Ig-like_fold"/>
</dbReference>
<dbReference type="STRING" id="1157616.A0A1Z5TK31"/>
<dbReference type="InterPro" id="IPR025300">
    <property type="entry name" value="BetaGal_jelly_roll_dom"/>
</dbReference>
<evidence type="ECO:0000256" key="3">
    <source>
        <dbReference type="ARBA" id="ARBA00023295"/>
    </source>
</evidence>
<proteinExistence type="inferred from homology"/>
<dbReference type="SUPFAM" id="SSF48208">
    <property type="entry name" value="Six-hairpin glycosidases"/>
    <property type="match status" value="1"/>
</dbReference>
<dbReference type="Gene3D" id="1.50.10.10">
    <property type="match status" value="1"/>
</dbReference>
<dbReference type="VEuPathDB" id="FungiDB:BTJ68_03498"/>
<dbReference type="InterPro" id="IPR006103">
    <property type="entry name" value="Glyco_hydro_2_cat"/>
</dbReference>
<feature type="chain" id="PRO_5012961548" description="Glycoside hydrolase family 2 protein" evidence="5">
    <location>
        <begin position="25"/>
        <end position="1620"/>
    </location>
</feature>
<gene>
    <name evidence="9" type="ORF">BTJ68_03498</name>
</gene>
<dbReference type="SUPFAM" id="SSF51445">
    <property type="entry name" value="(Trans)glycosidases"/>
    <property type="match status" value="1"/>
</dbReference>
<dbReference type="InterPro" id="IPR036156">
    <property type="entry name" value="Beta-gal/glucu_dom_sf"/>
</dbReference>
<feature type="domain" description="Beta-galactosidase jelly roll" evidence="8">
    <location>
        <begin position="1076"/>
        <end position="1150"/>
    </location>
</feature>
<dbReference type="SMART" id="SM01149">
    <property type="entry name" value="DUF1237"/>
    <property type="match status" value="1"/>
</dbReference>
<keyword evidence="3" id="KW-0326">Glycosidase</keyword>
<dbReference type="InterPro" id="IPR017853">
    <property type="entry name" value="GH"/>
</dbReference>
<dbReference type="Gene3D" id="3.20.20.80">
    <property type="entry name" value="Glycosidases"/>
    <property type="match status" value="1"/>
</dbReference>
<protein>
    <recommendedName>
        <fullName evidence="11">Glycoside hydrolase family 2 protein</fullName>
    </recommendedName>
</protein>
<feature type="region of interest" description="Disordered" evidence="4">
    <location>
        <begin position="203"/>
        <end position="222"/>
    </location>
</feature>
<name>A0A1Z5TK31_HORWE</name>
<dbReference type="Pfam" id="PF02836">
    <property type="entry name" value="Glyco_hydro_2_C"/>
    <property type="match status" value="1"/>
</dbReference>
<dbReference type="EMBL" id="MUNK01000032">
    <property type="protein sequence ID" value="OTA36383.1"/>
    <property type="molecule type" value="Genomic_DNA"/>
</dbReference>
<reference evidence="9 10" key="1">
    <citation type="submission" date="2017-01" db="EMBL/GenBank/DDBJ databases">
        <title>The recent genome duplication of the halophilic yeast Hortaea werneckii: insights from long-read sequencing.</title>
        <authorList>
            <person name="Sinha S."/>
            <person name="Flibotte S."/>
            <person name="Neira M."/>
            <person name="Lenassi M."/>
            <person name="Gostincar C."/>
            <person name="Stajich J.E."/>
            <person name="Nislow C.E."/>
        </authorList>
    </citation>
    <scope>NUCLEOTIDE SEQUENCE [LARGE SCALE GENOMIC DNA]</scope>
    <source>
        <strain evidence="9 10">EXF-2000</strain>
    </source>
</reference>
<feature type="region of interest" description="Disordered" evidence="4">
    <location>
        <begin position="990"/>
        <end position="1028"/>
    </location>
</feature>
<evidence type="ECO:0000256" key="2">
    <source>
        <dbReference type="ARBA" id="ARBA00022801"/>
    </source>
</evidence>
<dbReference type="InterPro" id="IPR008979">
    <property type="entry name" value="Galactose-bd-like_sf"/>
</dbReference>
<comment type="similarity">
    <text evidence="1">Belongs to the glycosyl hydrolase 2 family.</text>
</comment>
<evidence type="ECO:0000313" key="10">
    <source>
        <dbReference type="Proteomes" id="UP000194280"/>
    </source>
</evidence>
<evidence type="ECO:0008006" key="11">
    <source>
        <dbReference type="Google" id="ProtNLM"/>
    </source>
</evidence>
<dbReference type="SUPFAM" id="SSF49303">
    <property type="entry name" value="beta-Galactosidase/glucuronidase domain"/>
    <property type="match status" value="1"/>
</dbReference>
<dbReference type="PANTHER" id="PTHR31047:SF0">
    <property type="entry name" value="MEIOTICALLY UP-REGULATED GENE 157 PROTEIN"/>
    <property type="match status" value="1"/>
</dbReference>
<dbReference type="OrthoDB" id="7771656at2759"/>
<evidence type="ECO:0000259" key="8">
    <source>
        <dbReference type="Pfam" id="PF13364"/>
    </source>
</evidence>
<keyword evidence="5" id="KW-0732">Signal</keyword>
<dbReference type="SUPFAM" id="SSF49785">
    <property type="entry name" value="Galactose-binding domain-like"/>
    <property type="match status" value="1"/>
</dbReference>
<sequence length="1620" mass="178659">MRAPSSTALLVLASLCIDQPFCYAQAQHSPAKDPKIKAKYRDTCPEYQHYSRFSHRPYSDGPMELPFQRPSQHCRTFESDLVEKIIKDFNETMVDKDLARIFNNAFPNTLDTTVRWHVDGTETHDTYAQQIFSSGSAEAWKGAQSFIVTGDINAEWLRDSTNQLAQYQRLAKKDKAIENLILGAINTQAEYVIESPYCNAFQPPPPSKLHPSDNGQGDSVHPAYQPSQVFECKYELDSLAHFLRLGNEFYDNTGSTEFLTPRWYHALESLLRVLDEQSQSTFSPKTGAFQRQEYRFQRSTNTGTETLNLAGNGNPLNYGTGLIRSAFRPSDDATTLGFFIPGNAMMAVELKRASHILAAAGKPKLSEGLKARGESIEKGVWEHGVVQHAKWGHVFAFEVDGYGSSILMDDANVPSLLALPYLGFVRPEERTYQNTRKMILSKSGNPYYLTGSDFSGIGGPHIGLQNAWPMSLLIQAMTSNDDDEIMSLLEAVKRASPLGLVHESVNVERVKDYTRSWFAWANSVFAQTILDVAERKPHLLFGPGGKAYNVGDTDLALSCLRSVPLFKDEDALQLAGLKVFLEFQSDLDYYGEQMPPGWIYPAVNLTSSLEELTQKLEDDFYENEYDFQLDLYKLVSSAYDGHLVYVPDIVGVFQFLRVKSVADRSSSRGIQSEDLFSLMSQLFNFTGSTLSSNTDALAPQAVNDELYIASFPFDYRSALDAKGNPFESWDSLYDGNENDAGAWTSLVRYNLTEVSDLSVPILGYGNDTMFQRQTFDADNIVMLTDGTCASTCAIFSEFMKSQAGVKSVAVGGRKQTGPMQAVGGTKGSRVLGMAQLYSLVTSAAQAASPEDQLRLLNSFDTDEGNLLTATTKALDRAAPGSDLIVQAGVNFRNNIRKGDDTLTPLQFIYEAADCRFFYTPEMYARQEAIWERVYQWAWGNEENICIEGSSGRDSSKNGTSYYGTDLPGNAVNFFGGNNTIFPRDSLSLAAENGTETSSGGSSSGTSTESSGESSQDGSNGGNGQDSENGASVLLASRAVGSWELVNVPHDWAIDGPFYTDEEDPVVGGGMGRLPIQGVGWYRQTVHIDQSDVGKAISLDIEGAMSYAMVWVNGDLNGGWPYPYNSFSLDLSSNLKYGEDNLIAIRLDNPNESARWYPGAGLYRNVYLTKTNPAQIGRYGTYLTTSDITDDSATVNVIVQVENAGARSAHVQVVTDIYSVEQHGRPCKVAQSSPSSAKLSPGGHAAVDQTIRLPDPRLWGPRPEQTPNLYTAVTRLYAGHKAIDQYSTEFGIRSVVFDPNQGLLINGYHVPVQGVNLHHDLGALGAAFNTRAAERQLETLQEMGFNALRTAHNPPAREVLTLADRMGIVVMDEIFDTWEYNKTDNDFHLIFPEWHEPDLRNFIRRDRNHPSIVAWSYGNEVIDQTLNETGPVLSRKLREIVSEEDSTRLSTASVNSAKASWPFPETLEIISLNYQGQGIRTGPQYSNLSGIITLPVYPDFHSTLPKKPIWSSETAATVDTRGTYIFPVVDADSAPANESSGTDPEDGFVSAYGLYTANFGASPDKTFASLDRNPYVAGEFVWATWLVSPKIVTINTKLDGVQIWPLHTSSLTGIGLVEKVR</sequence>
<organism evidence="9 10">
    <name type="scientific">Hortaea werneckii EXF-2000</name>
    <dbReference type="NCBI Taxonomy" id="1157616"/>
    <lineage>
        <taxon>Eukaryota</taxon>
        <taxon>Fungi</taxon>
        <taxon>Dikarya</taxon>
        <taxon>Ascomycota</taxon>
        <taxon>Pezizomycotina</taxon>
        <taxon>Dothideomycetes</taxon>
        <taxon>Dothideomycetidae</taxon>
        <taxon>Mycosphaerellales</taxon>
        <taxon>Teratosphaeriaceae</taxon>
        <taxon>Hortaea</taxon>
    </lineage>
</organism>
<evidence type="ECO:0000259" key="7">
    <source>
        <dbReference type="Pfam" id="PF02836"/>
    </source>
</evidence>
<dbReference type="InterPro" id="IPR012341">
    <property type="entry name" value="6hp_glycosidase-like_sf"/>
</dbReference>
<comment type="caution">
    <text evidence="9">The sequence shown here is derived from an EMBL/GenBank/DDBJ whole genome shotgun (WGS) entry which is preliminary data.</text>
</comment>
<dbReference type="Gene3D" id="2.60.40.10">
    <property type="entry name" value="Immunoglobulins"/>
    <property type="match status" value="1"/>
</dbReference>
<feature type="compositionally biased region" description="Low complexity" evidence="4">
    <location>
        <begin position="992"/>
        <end position="1017"/>
    </location>
</feature>
<dbReference type="InParanoid" id="A0A1Z5TK31"/>
<evidence type="ECO:0000256" key="5">
    <source>
        <dbReference type="SAM" id="SignalP"/>
    </source>
</evidence>
<dbReference type="InterPro" id="IPR008928">
    <property type="entry name" value="6-hairpin_glycosidase_sf"/>
</dbReference>
<dbReference type="PRINTS" id="PR00132">
    <property type="entry name" value="GLHYDRLASE2"/>
</dbReference>
<dbReference type="Pfam" id="PF00703">
    <property type="entry name" value="Glyco_hydro_2"/>
    <property type="match status" value="1"/>
</dbReference>
<dbReference type="Proteomes" id="UP000194280">
    <property type="component" value="Unassembled WGS sequence"/>
</dbReference>